<name>A0A1G6ULK6_9MICO</name>
<dbReference type="NCBIfam" id="NF033788">
    <property type="entry name" value="HTH_metalloreg"/>
    <property type="match status" value="1"/>
</dbReference>
<sequence length="122" mass="13273">MIKMSTDLRAEPDDVGLEGPGNVGMDKAVDVLRLLADRTRLEILVLLSGGEQAVGAIAAEVGRPVPGVSQHLAKLRSGRLVTTRREGTTIFYSLSSEHVEALVTNVIQHSEHMTYEVPPHHR</sequence>
<evidence type="ECO:0000256" key="1">
    <source>
        <dbReference type="ARBA" id="ARBA00023015"/>
    </source>
</evidence>
<feature type="domain" description="HTH arsR-type" evidence="4">
    <location>
        <begin position="20"/>
        <end position="114"/>
    </location>
</feature>
<dbReference type="SMART" id="SM00418">
    <property type="entry name" value="HTH_ARSR"/>
    <property type="match status" value="1"/>
</dbReference>
<dbReference type="Gene3D" id="1.10.10.10">
    <property type="entry name" value="Winged helix-like DNA-binding domain superfamily/Winged helix DNA-binding domain"/>
    <property type="match status" value="1"/>
</dbReference>
<gene>
    <name evidence="5" type="ORF">SAMN05216410_3288</name>
</gene>
<dbReference type="GO" id="GO:0003677">
    <property type="term" value="F:DNA binding"/>
    <property type="evidence" value="ECO:0007669"/>
    <property type="project" value="UniProtKB-KW"/>
</dbReference>
<organism evidence="5 6">
    <name type="scientific">Sanguibacter gelidistatuariae</name>
    <dbReference type="NCBI Taxonomy" id="1814289"/>
    <lineage>
        <taxon>Bacteria</taxon>
        <taxon>Bacillati</taxon>
        <taxon>Actinomycetota</taxon>
        <taxon>Actinomycetes</taxon>
        <taxon>Micrococcales</taxon>
        <taxon>Sanguibacteraceae</taxon>
        <taxon>Sanguibacter</taxon>
    </lineage>
</organism>
<evidence type="ECO:0000313" key="5">
    <source>
        <dbReference type="EMBL" id="SDD42144.1"/>
    </source>
</evidence>
<dbReference type="PRINTS" id="PR00778">
    <property type="entry name" value="HTHARSR"/>
</dbReference>
<reference evidence="5 6" key="1">
    <citation type="submission" date="2016-09" db="EMBL/GenBank/DDBJ databases">
        <authorList>
            <person name="Capua I."/>
            <person name="De Benedictis P."/>
            <person name="Joannis T."/>
            <person name="Lombin L.H."/>
            <person name="Cattoli G."/>
        </authorList>
    </citation>
    <scope>NUCLEOTIDE SEQUENCE [LARGE SCALE GENOMIC DNA]</scope>
    <source>
        <strain evidence="5 6">ISLP-3</strain>
    </source>
</reference>
<dbReference type="CDD" id="cd00090">
    <property type="entry name" value="HTH_ARSR"/>
    <property type="match status" value="1"/>
</dbReference>
<evidence type="ECO:0000256" key="2">
    <source>
        <dbReference type="ARBA" id="ARBA00023125"/>
    </source>
</evidence>
<keyword evidence="6" id="KW-1185">Reference proteome</keyword>
<dbReference type="GO" id="GO:0003700">
    <property type="term" value="F:DNA-binding transcription factor activity"/>
    <property type="evidence" value="ECO:0007669"/>
    <property type="project" value="InterPro"/>
</dbReference>
<dbReference type="Pfam" id="PF01022">
    <property type="entry name" value="HTH_5"/>
    <property type="match status" value="1"/>
</dbReference>
<proteinExistence type="predicted"/>
<dbReference type="PROSITE" id="PS50987">
    <property type="entry name" value="HTH_ARSR_2"/>
    <property type="match status" value="1"/>
</dbReference>
<dbReference type="PANTHER" id="PTHR43132:SF8">
    <property type="entry name" value="HTH-TYPE TRANSCRIPTIONAL REGULATOR KMTR"/>
    <property type="match status" value="1"/>
</dbReference>
<keyword evidence="1" id="KW-0805">Transcription regulation</keyword>
<dbReference type="InterPro" id="IPR051011">
    <property type="entry name" value="Metal_resp_trans_reg"/>
</dbReference>
<protein>
    <submittedName>
        <fullName evidence="5">DNA-binding transcriptional regulator, ArsR family</fullName>
    </submittedName>
</protein>
<evidence type="ECO:0000256" key="3">
    <source>
        <dbReference type="ARBA" id="ARBA00023163"/>
    </source>
</evidence>
<evidence type="ECO:0000259" key="4">
    <source>
        <dbReference type="PROSITE" id="PS50987"/>
    </source>
</evidence>
<dbReference type="PANTHER" id="PTHR43132">
    <property type="entry name" value="ARSENICAL RESISTANCE OPERON REPRESSOR ARSR-RELATED"/>
    <property type="match status" value="1"/>
</dbReference>
<evidence type="ECO:0000313" key="6">
    <source>
        <dbReference type="Proteomes" id="UP000199039"/>
    </source>
</evidence>
<dbReference type="AlphaFoldDB" id="A0A1G6ULK6"/>
<dbReference type="EMBL" id="FMYH01000007">
    <property type="protein sequence ID" value="SDD42144.1"/>
    <property type="molecule type" value="Genomic_DNA"/>
</dbReference>
<keyword evidence="2 5" id="KW-0238">DNA-binding</keyword>
<dbReference type="InterPro" id="IPR001845">
    <property type="entry name" value="HTH_ArsR_DNA-bd_dom"/>
</dbReference>
<dbReference type="Proteomes" id="UP000199039">
    <property type="component" value="Unassembled WGS sequence"/>
</dbReference>
<keyword evidence="3" id="KW-0804">Transcription</keyword>
<dbReference type="InterPro" id="IPR036390">
    <property type="entry name" value="WH_DNA-bd_sf"/>
</dbReference>
<accession>A0A1G6ULK6</accession>
<dbReference type="InterPro" id="IPR036388">
    <property type="entry name" value="WH-like_DNA-bd_sf"/>
</dbReference>
<dbReference type="STRING" id="1814289.SAMN05216410_3288"/>
<dbReference type="InterPro" id="IPR011991">
    <property type="entry name" value="ArsR-like_HTH"/>
</dbReference>
<dbReference type="SUPFAM" id="SSF46785">
    <property type="entry name" value="Winged helix' DNA-binding domain"/>
    <property type="match status" value="1"/>
</dbReference>